<evidence type="ECO:0000256" key="12">
    <source>
        <dbReference type="SAM" id="SignalP"/>
    </source>
</evidence>
<feature type="binding site" description="covalent" evidence="9">
    <location>
        <position position="53"/>
    </location>
    <ligand>
        <name>heme c</name>
        <dbReference type="ChEBI" id="CHEBI:61717"/>
        <label>1</label>
    </ligand>
</feature>
<feature type="binding site" description="axial binding residue" evidence="10">
    <location>
        <position position="57"/>
    </location>
    <ligand>
        <name>heme c</name>
        <dbReference type="ChEBI" id="CHEBI:61717"/>
        <label>1</label>
    </ligand>
    <ligandPart>
        <name>Fe</name>
        <dbReference type="ChEBI" id="CHEBI:18248"/>
    </ligandPart>
</feature>
<dbReference type="Pfam" id="PF00034">
    <property type="entry name" value="Cytochrom_C"/>
    <property type="match status" value="3"/>
</dbReference>
<feature type="chain" id="PRO_5001648763" evidence="12">
    <location>
        <begin position="32"/>
        <end position="476"/>
    </location>
</feature>
<organism evidence="14 15">
    <name type="scientific">Gluconobacter oxydans DSM 3504</name>
    <dbReference type="NCBI Taxonomy" id="1288313"/>
    <lineage>
        <taxon>Bacteria</taxon>
        <taxon>Pseudomonadati</taxon>
        <taxon>Pseudomonadota</taxon>
        <taxon>Alphaproteobacteria</taxon>
        <taxon>Acetobacterales</taxon>
        <taxon>Acetobacteraceae</taxon>
        <taxon>Gluconobacter</taxon>
    </lineage>
</organism>
<comment type="cofactor">
    <cofactor evidence="9">
        <name>heme c</name>
        <dbReference type="ChEBI" id="CHEBI:61717"/>
    </cofactor>
    <text evidence="9">Binds 3 heme c groups covalently per subunit.</text>
</comment>
<keyword evidence="8 11" id="KW-0472">Membrane</keyword>
<evidence type="ECO:0000256" key="1">
    <source>
        <dbReference type="ARBA" id="ARBA00004236"/>
    </source>
</evidence>
<dbReference type="AlphaFoldDB" id="A0A067Z4B3"/>
<evidence type="ECO:0000256" key="5">
    <source>
        <dbReference type="ARBA" id="ARBA00022729"/>
    </source>
</evidence>
<dbReference type="GeneID" id="56904756"/>
<dbReference type="SUPFAM" id="SSF46626">
    <property type="entry name" value="Cytochrome c"/>
    <property type="match status" value="3"/>
</dbReference>
<comment type="subcellular location">
    <subcellularLocation>
        <location evidence="1">Cell membrane</location>
    </subcellularLocation>
</comment>
<dbReference type="GO" id="GO:0009055">
    <property type="term" value="F:electron transfer activity"/>
    <property type="evidence" value="ECO:0007669"/>
    <property type="project" value="InterPro"/>
</dbReference>
<keyword evidence="4 10" id="KW-0479">Metal-binding</keyword>
<feature type="binding site" description="axial binding residue" evidence="10">
    <location>
        <position position="205"/>
    </location>
    <ligand>
        <name>heme c</name>
        <dbReference type="ChEBI" id="CHEBI:61717"/>
        <label>2</label>
    </ligand>
    <ligandPart>
        <name>Fe</name>
        <dbReference type="ChEBI" id="CHEBI:18248"/>
    </ligandPart>
</feature>
<evidence type="ECO:0000256" key="10">
    <source>
        <dbReference type="PIRSR" id="PIRSR000018-51"/>
    </source>
</evidence>
<keyword evidence="3 9" id="KW-0349">Heme</keyword>
<proteinExistence type="predicted"/>
<evidence type="ECO:0000256" key="11">
    <source>
        <dbReference type="SAM" id="Phobius"/>
    </source>
</evidence>
<dbReference type="PANTHER" id="PTHR35008:SF8">
    <property type="entry name" value="ALCOHOL DEHYDROGENASE CYTOCHROME C SUBUNIT"/>
    <property type="match status" value="1"/>
</dbReference>
<evidence type="ECO:0000256" key="2">
    <source>
        <dbReference type="ARBA" id="ARBA00022475"/>
    </source>
</evidence>
<keyword evidence="5 12" id="KW-0732">Signal</keyword>
<dbReference type="Gene3D" id="1.10.760.10">
    <property type="entry name" value="Cytochrome c-like domain"/>
    <property type="match status" value="3"/>
</dbReference>
<dbReference type="InterPro" id="IPR051459">
    <property type="entry name" value="Cytochrome_c-type_DH"/>
</dbReference>
<sequence>MKQKRQKSLGLPGYFALSAAIGLGTGTFAHAQDTDPNTAVAERGHYLAIAADCAACHTAPGSSKAFAGGYGIASPLGSIYSTNITPSKEYGIGNYTEKEFAHALREGIRRDGAHLYPAMPYTSYTKLTDDDIHALYVYFMTSVKPVESNPQKTELPFPYNIRASMAIWNALFLDDTRFKPDPSKSVEVNRGHYLSYALAHCDTCHTPRNAMMAEKGSSPLAGASLSSWYAPNVTSDPVSGIGGWSNDDLFRYLKTGDVPGKAQAGGPMAEAIEHSFQYLSDADIRAMVAYIKQVPAISDSKDKAPRESYGKISDRESVYRALPASRISRGEYLFSGECAACHRPTGQGSADGYYPQLFHNTALGAPIADNLITTILVGVRREVNGHTTYMPGFGPGSYVDSLSDQDIADISNYVEQRFGNPNVKVTPDDVKLIRSGGPKPLIAQLGAFTVPAMIGAALIFAVAILFFIRLSRKAKA</sequence>
<keyword evidence="2" id="KW-1003">Cell membrane</keyword>
<feature type="domain" description="Cytochrome c" evidence="13">
    <location>
        <begin position="186"/>
        <end position="295"/>
    </location>
</feature>
<dbReference type="GO" id="GO:0016614">
    <property type="term" value="F:oxidoreductase activity, acting on CH-OH group of donors"/>
    <property type="evidence" value="ECO:0007669"/>
    <property type="project" value="InterPro"/>
</dbReference>
<name>A0A067Z4B3_GLUOY</name>
<feature type="binding site" description="covalent" evidence="9">
    <location>
        <position position="204"/>
    </location>
    <ligand>
        <name>heme c</name>
        <dbReference type="ChEBI" id="CHEBI:61717"/>
        <label>2</label>
    </ligand>
</feature>
<keyword evidence="7 10" id="KW-0408">Iron</keyword>
<feature type="binding site" description="covalent" evidence="9">
    <location>
        <position position="201"/>
    </location>
    <ligand>
        <name>heme c</name>
        <dbReference type="ChEBI" id="CHEBI:61717"/>
        <label>2</label>
    </ligand>
</feature>
<accession>A0A067Z4B3</accession>
<keyword evidence="11" id="KW-1133">Transmembrane helix</keyword>
<evidence type="ECO:0000313" key="14">
    <source>
        <dbReference type="EMBL" id="AHK70425.1"/>
    </source>
</evidence>
<dbReference type="GO" id="GO:0005506">
    <property type="term" value="F:iron ion binding"/>
    <property type="evidence" value="ECO:0007669"/>
    <property type="project" value="InterPro"/>
</dbReference>
<feature type="binding site" description="axial binding residue" evidence="10">
    <location>
        <position position="342"/>
    </location>
    <ligand>
        <name>heme c</name>
        <dbReference type="ChEBI" id="CHEBI:61717"/>
        <label>3</label>
    </ligand>
    <ligandPart>
        <name>Fe</name>
        <dbReference type="ChEBI" id="CHEBI:18248"/>
    </ligandPart>
</feature>
<dbReference type="GO" id="GO:0005886">
    <property type="term" value="C:plasma membrane"/>
    <property type="evidence" value="ECO:0007669"/>
    <property type="project" value="UniProtKB-SubCell"/>
</dbReference>
<dbReference type="Proteomes" id="UP000031656">
    <property type="component" value="Chromosome"/>
</dbReference>
<evidence type="ECO:0000256" key="4">
    <source>
        <dbReference type="ARBA" id="ARBA00022723"/>
    </source>
</evidence>
<dbReference type="RefSeq" id="WP_041110970.1">
    <property type="nucleotide sequence ID" value="NZ_CP004373.1"/>
</dbReference>
<dbReference type="KEGG" id="goy:GLS_c05100"/>
<dbReference type="PANTHER" id="PTHR35008">
    <property type="entry name" value="BLL4482 PROTEIN-RELATED"/>
    <property type="match status" value="1"/>
</dbReference>
<dbReference type="InterPro" id="IPR009056">
    <property type="entry name" value="Cyt_c-like_dom"/>
</dbReference>
<keyword evidence="11" id="KW-0812">Transmembrane</keyword>
<evidence type="ECO:0000256" key="8">
    <source>
        <dbReference type="ARBA" id="ARBA00023136"/>
    </source>
</evidence>
<dbReference type="PROSITE" id="PS51007">
    <property type="entry name" value="CYTC"/>
    <property type="match status" value="3"/>
</dbReference>
<gene>
    <name evidence="14" type="primary">adhB2</name>
    <name evidence="14" type="ORF">GLS_c05100</name>
</gene>
<feature type="binding site" description="covalent" evidence="9">
    <location>
        <position position="341"/>
    </location>
    <ligand>
        <name>heme c</name>
        <dbReference type="ChEBI" id="CHEBI:61717"/>
        <label>3</label>
    </ligand>
</feature>
<evidence type="ECO:0000313" key="15">
    <source>
        <dbReference type="Proteomes" id="UP000031656"/>
    </source>
</evidence>
<evidence type="ECO:0000256" key="3">
    <source>
        <dbReference type="ARBA" id="ARBA00022617"/>
    </source>
</evidence>
<feature type="domain" description="Cytochrome c" evidence="13">
    <location>
        <begin position="325"/>
        <end position="418"/>
    </location>
</feature>
<reference evidence="14 15" key="1">
    <citation type="journal article" date="2015" name="Appl. Microbiol. Biotechnol.">
        <title>The consequence of an additional NADH dehydrogenase paralog on the growth of Gluconobacter oxydans DSM3504.</title>
        <authorList>
            <person name="Kostner D."/>
            <person name="Luchterhand B."/>
            <person name="Junker A."/>
            <person name="Volland S."/>
            <person name="Daniel R."/>
            <person name="Buchs J."/>
            <person name="Liebl W."/>
            <person name="Ehrenreich A."/>
        </authorList>
    </citation>
    <scope>NUCLEOTIDE SEQUENCE [LARGE SCALE GENOMIC DNA]</scope>
    <source>
        <strain evidence="14">DSM 3504</strain>
    </source>
</reference>
<evidence type="ECO:0000256" key="7">
    <source>
        <dbReference type="ARBA" id="ARBA00023004"/>
    </source>
</evidence>
<feature type="binding site" description="covalent" evidence="9">
    <location>
        <position position="56"/>
    </location>
    <ligand>
        <name>heme c</name>
        <dbReference type="ChEBI" id="CHEBI:61717"/>
        <label>1</label>
    </ligand>
</feature>
<dbReference type="HOGENOM" id="CLU_028594_0_0_5"/>
<feature type="domain" description="Cytochrome c" evidence="13">
    <location>
        <begin position="39"/>
        <end position="143"/>
    </location>
</feature>
<feature type="signal peptide" evidence="12">
    <location>
        <begin position="1"/>
        <end position="31"/>
    </location>
</feature>
<feature type="transmembrane region" description="Helical" evidence="11">
    <location>
        <begin position="441"/>
        <end position="468"/>
    </location>
</feature>
<keyword evidence="6" id="KW-0677">Repeat</keyword>
<evidence type="ECO:0000256" key="6">
    <source>
        <dbReference type="ARBA" id="ARBA00022737"/>
    </source>
</evidence>
<dbReference type="EMBL" id="CP004373">
    <property type="protein sequence ID" value="AHK70425.1"/>
    <property type="molecule type" value="Genomic_DNA"/>
</dbReference>
<evidence type="ECO:0000259" key="13">
    <source>
        <dbReference type="PROSITE" id="PS51007"/>
    </source>
</evidence>
<dbReference type="GO" id="GO:0020037">
    <property type="term" value="F:heme binding"/>
    <property type="evidence" value="ECO:0007669"/>
    <property type="project" value="InterPro"/>
</dbReference>
<dbReference type="InterPro" id="IPR014353">
    <property type="entry name" value="Membr-bd_ADH_cyt_c"/>
</dbReference>
<dbReference type="PIRSF" id="PIRSF000018">
    <property type="entry name" value="Mb_ADH_cyt_c"/>
    <property type="match status" value="1"/>
</dbReference>
<dbReference type="InterPro" id="IPR036909">
    <property type="entry name" value="Cyt_c-like_dom_sf"/>
</dbReference>
<protein>
    <submittedName>
        <fullName evidence="14">Alcohol dehydrogenase cytochrome c subunit AdhB</fullName>
    </submittedName>
</protein>
<evidence type="ECO:0000256" key="9">
    <source>
        <dbReference type="PIRSR" id="PIRSR000018-50"/>
    </source>
</evidence>
<feature type="binding site" description="covalent" evidence="9">
    <location>
        <position position="338"/>
    </location>
    <ligand>
        <name>heme c</name>
        <dbReference type="ChEBI" id="CHEBI:61717"/>
        <label>3</label>
    </ligand>
</feature>